<evidence type="ECO:0000256" key="1">
    <source>
        <dbReference type="SAM" id="Phobius"/>
    </source>
</evidence>
<feature type="transmembrane region" description="Helical" evidence="1">
    <location>
        <begin position="50"/>
        <end position="74"/>
    </location>
</feature>
<sequence length="156" mass="18325">MQFFTETQELFTLIFAIHFTLIIDRVHRNYNPYDTYNAWKGQLHAIRRLFLSWAVMYILPLLNFAAFLIILGAYDISFDPTPRGTLNIVLVGLSSFFDFGYYRIFESILYLSPKTFYTDKEADEMMAKDRGEFQAHFIPGILYVIASFIMIFIVII</sequence>
<dbReference type="AlphaFoldDB" id="A0A9E5A076"/>
<name>A0A9E5A076_9EURY</name>
<protein>
    <submittedName>
        <fullName evidence="2">Uncharacterized protein</fullName>
    </submittedName>
</protein>
<keyword evidence="1" id="KW-1133">Transmembrane helix</keyword>
<organism evidence="2 4">
    <name type="scientific">Methanobacterium veterum</name>
    <dbReference type="NCBI Taxonomy" id="408577"/>
    <lineage>
        <taxon>Archaea</taxon>
        <taxon>Methanobacteriati</taxon>
        <taxon>Methanobacteriota</taxon>
        <taxon>Methanomada group</taxon>
        <taxon>Methanobacteria</taxon>
        <taxon>Methanobacteriales</taxon>
        <taxon>Methanobacteriaceae</taxon>
        <taxon>Methanobacterium</taxon>
    </lineage>
</organism>
<dbReference type="RefSeq" id="WP_048082446.1">
    <property type="nucleotide sequence ID" value="NZ_JAPVER010000020.1"/>
</dbReference>
<evidence type="ECO:0000313" key="4">
    <source>
        <dbReference type="Proteomes" id="UP001068021"/>
    </source>
</evidence>
<evidence type="ECO:0000313" key="3">
    <source>
        <dbReference type="EMBL" id="MCZ3373664.1"/>
    </source>
</evidence>
<keyword evidence="4" id="KW-1185">Reference proteome</keyword>
<proteinExistence type="predicted"/>
<gene>
    <name evidence="3" type="ORF">O3H35_13530</name>
    <name evidence="2" type="ORF">O3H54_14960</name>
</gene>
<feature type="transmembrane region" description="Helical" evidence="1">
    <location>
        <begin position="86"/>
        <end position="105"/>
    </location>
</feature>
<reference evidence="2" key="1">
    <citation type="submission" date="2022-12" db="EMBL/GenBank/DDBJ databases">
        <title>Reclassification of two methanogenic archaea species isolated from the Kolyma lowland permafrost.</title>
        <authorList>
            <person name="Trubitsyn V.E."/>
            <person name="Rivkina E.M."/>
            <person name="Shcherbakova V.A."/>
        </authorList>
    </citation>
    <scope>NUCLEOTIDE SEQUENCE</scope>
    <source>
        <strain evidence="2">M2</strain>
        <strain evidence="3">MK4</strain>
    </source>
</reference>
<keyword evidence="1" id="KW-0812">Transmembrane</keyword>
<accession>A0A9E5A076</accession>
<feature type="transmembrane region" description="Helical" evidence="1">
    <location>
        <begin position="135"/>
        <end position="155"/>
    </location>
</feature>
<comment type="caution">
    <text evidence="2">The sequence shown here is derived from an EMBL/GenBank/DDBJ whole genome shotgun (WGS) entry which is preliminary data.</text>
</comment>
<dbReference type="EMBL" id="JAPVER010000020">
    <property type="protein sequence ID" value="MCZ3367188.1"/>
    <property type="molecule type" value="Genomic_DNA"/>
</dbReference>
<keyword evidence="1" id="KW-0472">Membrane</keyword>
<evidence type="ECO:0000313" key="2">
    <source>
        <dbReference type="EMBL" id="MCZ3367188.1"/>
    </source>
</evidence>
<dbReference type="EMBL" id="JAPVES010000030">
    <property type="protein sequence ID" value="MCZ3373664.1"/>
    <property type="molecule type" value="Genomic_DNA"/>
</dbReference>
<dbReference type="Proteomes" id="UP001068021">
    <property type="component" value="Unassembled WGS sequence"/>
</dbReference>
<dbReference type="Proteomes" id="UP001074446">
    <property type="component" value="Unassembled WGS sequence"/>
</dbReference>